<sequence>MQPLIGAYVFEPLIGTYTPTQLTIAEFDTLYGGKTLSIDACSGLLWTLIDRPTFGTRTNLLLLRLIHSQLEKAIEEDSKPLLDVKAAILEKIRIQEELVAAARARNPNDHFTIGCLEARRLSLLGALKYQPISEEGPTKSEAAPENPTPEDKLLLEVPCNLPEHLTLRRSPGCVNLPAACDSTTSPSGSAEKPLAKGPETPPSEEEDSSAVTSTQPTAVEEKRQQRVNSSDSSEAPESSATTNHAD</sequence>
<organism evidence="1 2">
    <name type="scientific">Eretmocerus hayati</name>
    <dbReference type="NCBI Taxonomy" id="131215"/>
    <lineage>
        <taxon>Eukaryota</taxon>
        <taxon>Metazoa</taxon>
        <taxon>Ecdysozoa</taxon>
        <taxon>Arthropoda</taxon>
        <taxon>Hexapoda</taxon>
        <taxon>Insecta</taxon>
        <taxon>Pterygota</taxon>
        <taxon>Neoptera</taxon>
        <taxon>Endopterygota</taxon>
        <taxon>Hymenoptera</taxon>
        <taxon>Apocrita</taxon>
        <taxon>Proctotrupomorpha</taxon>
        <taxon>Chalcidoidea</taxon>
        <taxon>Aphelinidae</taxon>
        <taxon>Aphelininae</taxon>
        <taxon>Eretmocerus</taxon>
    </lineage>
</organism>
<reference evidence="1" key="1">
    <citation type="submission" date="2023-04" db="EMBL/GenBank/DDBJ databases">
        <title>A chromosome-level genome assembly of the parasitoid wasp Eretmocerus hayati.</title>
        <authorList>
            <person name="Zhong Y."/>
            <person name="Liu S."/>
            <person name="Liu Y."/>
        </authorList>
    </citation>
    <scope>NUCLEOTIDE SEQUENCE</scope>
    <source>
        <strain evidence="1">ZJU_SS_LIU_2023</strain>
    </source>
</reference>
<keyword evidence="2" id="KW-1185">Reference proteome</keyword>
<protein>
    <submittedName>
        <fullName evidence="1">Uncharacterized protein</fullName>
    </submittedName>
</protein>
<accession>A0ACC2P3I3</accession>
<evidence type="ECO:0000313" key="2">
    <source>
        <dbReference type="Proteomes" id="UP001239111"/>
    </source>
</evidence>
<comment type="caution">
    <text evidence="1">The sequence shown here is derived from an EMBL/GenBank/DDBJ whole genome shotgun (WGS) entry which is preliminary data.</text>
</comment>
<proteinExistence type="predicted"/>
<gene>
    <name evidence="1" type="ORF">QAD02_012779</name>
</gene>
<evidence type="ECO:0000313" key="1">
    <source>
        <dbReference type="EMBL" id="KAJ8676992.1"/>
    </source>
</evidence>
<dbReference type="Proteomes" id="UP001239111">
    <property type="component" value="Chromosome 2"/>
</dbReference>
<dbReference type="EMBL" id="CM056742">
    <property type="protein sequence ID" value="KAJ8676992.1"/>
    <property type="molecule type" value="Genomic_DNA"/>
</dbReference>
<name>A0ACC2P3I3_9HYME</name>